<feature type="region of interest" description="Disordered" evidence="1">
    <location>
        <begin position="100"/>
        <end position="122"/>
    </location>
</feature>
<sequence>MSERIGAACRADAGKRWSRRRRAVAACRYGASMQRGGTAKRRVEPTLRGARGEAVRRNGTVKRHREASAPIRRSASAASASGCRMARTCAARRLGRTSGVGRLDASRPHANRHTRCRASSPRPRCLTRQRVVDVTLDAIESMRMHASSMGRLAARIMRAAGKRSRFRLKAAGGSAAAPGADGEALVGQTSSSGVRLSDSSSCVLHFFTFDEAIFHAICNANAYTFATPFGKRAHRPRLPQLHGAFLSIT</sequence>
<proteinExistence type="predicted"/>
<feature type="region of interest" description="Disordered" evidence="1">
    <location>
        <begin position="51"/>
        <end position="75"/>
    </location>
</feature>
<protein>
    <submittedName>
        <fullName evidence="2">Uncharacterized protein</fullName>
    </submittedName>
</protein>
<organism evidence="2 3">
    <name type="scientific">Burkholderia pseudomallei</name>
    <name type="common">Pseudomonas pseudomallei</name>
    <dbReference type="NCBI Taxonomy" id="28450"/>
    <lineage>
        <taxon>Bacteria</taxon>
        <taxon>Pseudomonadati</taxon>
        <taxon>Pseudomonadota</taxon>
        <taxon>Betaproteobacteria</taxon>
        <taxon>Burkholderiales</taxon>
        <taxon>Burkholderiaceae</taxon>
        <taxon>Burkholderia</taxon>
        <taxon>pseudomallei group</taxon>
    </lineage>
</organism>
<dbReference type="Proteomes" id="UP000030475">
    <property type="component" value="Unassembled WGS sequence"/>
</dbReference>
<evidence type="ECO:0000256" key="1">
    <source>
        <dbReference type="SAM" id="MobiDB-lite"/>
    </source>
</evidence>
<evidence type="ECO:0000313" key="2">
    <source>
        <dbReference type="EMBL" id="KGX07588.1"/>
    </source>
</evidence>
<gene>
    <name evidence="2" type="ORF">Y036_3576</name>
</gene>
<accession>A0AA40JC21</accession>
<evidence type="ECO:0000313" key="3">
    <source>
        <dbReference type="Proteomes" id="UP000030475"/>
    </source>
</evidence>
<comment type="caution">
    <text evidence="2">The sequence shown here is derived from an EMBL/GenBank/DDBJ whole genome shotgun (WGS) entry which is preliminary data.</text>
</comment>
<reference evidence="2 3" key="1">
    <citation type="submission" date="2014-08" db="EMBL/GenBank/DDBJ databases">
        <authorList>
            <person name="Bunnell A."/>
            <person name="Chain P.S."/>
            <person name="Chertkov O."/>
            <person name="Currie B.J."/>
            <person name="Daligault H.E."/>
            <person name="Davenport K.W."/>
            <person name="Davis C."/>
            <person name="Gleasner C.D."/>
            <person name="Johnson S.L."/>
            <person name="Kaestli M."/>
            <person name="Koren S."/>
            <person name="Kunde Y.A."/>
            <person name="Mayo M."/>
            <person name="McMurry K.K."/>
            <person name="Price E.P."/>
            <person name="Reitenga K.G."/>
            <person name="Robison R."/>
            <person name="Rosovitz M.J."/>
            <person name="Sarovich D.S."/>
            <person name="Teshima H."/>
        </authorList>
    </citation>
    <scope>NUCLEOTIDE SEQUENCE [LARGE SCALE GENOMIC DNA]</scope>
    <source>
        <strain evidence="2 3">MSHR44</strain>
    </source>
</reference>
<dbReference type="AlphaFoldDB" id="A0AA40JC21"/>
<dbReference type="EMBL" id="JQIM01000010">
    <property type="protein sequence ID" value="KGX07588.1"/>
    <property type="molecule type" value="Genomic_DNA"/>
</dbReference>
<name>A0AA40JC21_BURPE</name>